<sequence length="208" mass="23274">MDASAPKSILQCNPSDRCQDNRTSEEKSHHCHASSPQRKQPLPVSERSASSQHLHRGTPNSELKHDNHTLQDLLQLTPEEKTNKSEAEQSSLKSQDMHNEQATRKTGQDASKTEVIELLNDDDNASSSKVTSVLDNQGADDPERQKWCIQGPCGEQDKCTLSVLKRWSETSPYASKFKVWKEDQSEENAVWLLEAIKAASHSQKNSAK</sequence>
<feature type="compositionally biased region" description="Polar residues" evidence="1">
    <location>
        <begin position="125"/>
        <end position="135"/>
    </location>
</feature>
<reference evidence="2" key="2">
    <citation type="journal article" date="2024" name="Plant">
        <title>Genomic evolution and insights into agronomic trait innovations of Sesamum species.</title>
        <authorList>
            <person name="Miao H."/>
            <person name="Wang L."/>
            <person name="Qu L."/>
            <person name="Liu H."/>
            <person name="Sun Y."/>
            <person name="Le M."/>
            <person name="Wang Q."/>
            <person name="Wei S."/>
            <person name="Zheng Y."/>
            <person name="Lin W."/>
            <person name="Duan Y."/>
            <person name="Cao H."/>
            <person name="Xiong S."/>
            <person name="Wang X."/>
            <person name="Wei L."/>
            <person name="Li C."/>
            <person name="Ma Q."/>
            <person name="Ju M."/>
            <person name="Zhao R."/>
            <person name="Li G."/>
            <person name="Mu C."/>
            <person name="Tian Q."/>
            <person name="Mei H."/>
            <person name="Zhang T."/>
            <person name="Gao T."/>
            <person name="Zhang H."/>
        </authorList>
    </citation>
    <scope>NUCLEOTIDE SEQUENCE</scope>
    <source>
        <strain evidence="2">G02</strain>
    </source>
</reference>
<dbReference type="AlphaFoldDB" id="A0AAW2RXR9"/>
<dbReference type="EMBL" id="JACGWJ010000012">
    <property type="protein sequence ID" value="KAL0384645.1"/>
    <property type="molecule type" value="Genomic_DNA"/>
</dbReference>
<dbReference type="InterPro" id="IPR035445">
    <property type="entry name" value="GYF-like_dom_sf"/>
</dbReference>
<proteinExistence type="predicted"/>
<evidence type="ECO:0000256" key="1">
    <source>
        <dbReference type="SAM" id="MobiDB-lite"/>
    </source>
</evidence>
<dbReference type="InterPro" id="IPR045894">
    <property type="entry name" value="At5g08430-like"/>
</dbReference>
<dbReference type="PANTHER" id="PTHR46851:SF22">
    <property type="entry name" value="ZINC ION BINDING _ DNA BINDING PROTEIN"/>
    <property type="match status" value="1"/>
</dbReference>
<gene>
    <name evidence="2" type="ORF">Sradi_2858800</name>
</gene>
<feature type="compositionally biased region" description="Basic and acidic residues" evidence="1">
    <location>
        <begin position="17"/>
        <end position="28"/>
    </location>
</feature>
<name>A0AAW2RXR9_SESRA</name>
<organism evidence="2">
    <name type="scientific">Sesamum radiatum</name>
    <name type="common">Black benniseed</name>
    <dbReference type="NCBI Taxonomy" id="300843"/>
    <lineage>
        <taxon>Eukaryota</taxon>
        <taxon>Viridiplantae</taxon>
        <taxon>Streptophyta</taxon>
        <taxon>Embryophyta</taxon>
        <taxon>Tracheophyta</taxon>
        <taxon>Spermatophyta</taxon>
        <taxon>Magnoliopsida</taxon>
        <taxon>eudicotyledons</taxon>
        <taxon>Gunneridae</taxon>
        <taxon>Pentapetalae</taxon>
        <taxon>asterids</taxon>
        <taxon>lamiids</taxon>
        <taxon>Lamiales</taxon>
        <taxon>Pedaliaceae</taxon>
        <taxon>Sesamum</taxon>
    </lineage>
</organism>
<feature type="compositionally biased region" description="Basic and acidic residues" evidence="1">
    <location>
        <begin position="95"/>
        <end position="115"/>
    </location>
</feature>
<dbReference type="Gene3D" id="3.30.1490.40">
    <property type="match status" value="1"/>
</dbReference>
<reference evidence="2" key="1">
    <citation type="submission" date="2020-06" db="EMBL/GenBank/DDBJ databases">
        <authorList>
            <person name="Li T."/>
            <person name="Hu X."/>
            <person name="Zhang T."/>
            <person name="Song X."/>
            <person name="Zhang H."/>
            <person name="Dai N."/>
            <person name="Sheng W."/>
            <person name="Hou X."/>
            <person name="Wei L."/>
        </authorList>
    </citation>
    <scope>NUCLEOTIDE SEQUENCE</scope>
    <source>
        <strain evidence="2">G02</strain>
        <tissue evidence="2">Leaf</tissue>
    </source>
</reference>
<accession>A0AAW2RXR9</accession>
<feature type="region of interest" description="Disordered" evidence="1">
    <location>
        <begin position="1"/>
        <end position="142"/>
    </location>
</feature>
<evidence type="ECO:0000313" key="2">
    <source>
        <dbReference type="EMBL" id="KAL0384645.1"/>
    </source>
</evidence>
<feature type="compositionally biased region" description="Basic and acidic residues" evidence="1">
    <location>
        <begin position="78"/>
        <end position="87"/>
    </location>
</feature>
<protein>
    <submittedName>
        <fullName evidence="2">Uncharacterized protein</fullName>
    </submittedName>
</protein>
<dbReference type="PANTHER" id="PTHR46851">
    <property type="entry name" value="OS01G0884500 PROTEIN"/>
    <property type="match status" value="1"/>
</dbReference>
<comment type="caution">
    <text evidence="2">The sequence shown here is derived from an EMBL/GenBank/DDBJ whole genome shotgun (WGS) entry which is preliminary data.</text>
</comment>